<dbReference type="Gene3D" id="1.10.390.10">
    <property type="entry name" value="Neutral Protease Domain 2"/>
    <property type="match status" value="1"/>
</dbReference>
<dbReference type="Pfam" id="PF05299">
    <property type="entry name" value="Peptidase_M61"/>
    <property type="match status" value="1"/>
</dbReference>
<dbReference type="SUPFAM" id="SSF50156">
    <property type="entry name" value="PDZ domain-like"/>
    <property type="match status" value="1"/>
</dbReference>
<evidence type="ECO:0000313" key="4">
    <source>
        <dbReference type="EMBL" id="PPT92319.1"/>
    </source>
</evidence>
<sequence>MKMPRHRCLFLALAAAAPPALAATDAPYALAIHAQASAGESRIEALLVDEAIPLPTTPAGAVLLAMPHVTSNVPTVAASVGELAARDDRGAVQLRYRDQGEGPARQRQWYAEREVAGILRFSYRAAMTEALAARGAAPPIELRSEEGAFSGAGATFLLHPPSGQHDIALQWDLSALGTGAHAVSSLQDRNARDVDMETLDSSYFMAGKIGLYPQAPDATGFFSAWQGSTPFDAAKLLAWTQQLRQHYQAFFAVPATPYGVFLRRNRVNPGGGMGMYNSFVVTYDDERGNDPQQLQLTLAHEMFHTFQPHMSSQYDGQTLADAWFNEGMAMFYQARLPFRYGMIDADAFLKDLNFSAARYYTNLLGNAPNRDVPAKFWQDTRIRTLPYDRGFLYFVSVDDAVRKASGGRKSLDDLMLDMLHRQQRNKRLGIADWEAVLRDALGEAAVGQLHAMLDGAAPLPASDAFGPCFERVSQPMRRYELGFAPAVLTESPRIVRDLIPDSAAAKAGVRNGDEITRPVGQDQLQGEQDGILTLQLQRDGKPLTVSYKPRGETVPTWQWRRKQGSAQSACSLPATAPAP</sequence>
<gene>
    <name evidence="4" type="ORF">XthCFBP4691_04320</name>
</gene>
<feature type="signal peptide" evidence="2">
    <location>
        <begin position="1"/>
        <end position="22"/>
    </location>
</feature>
<feature type="chain" id="PRO_5015572945" description="Peptidase M61 catalytic domain-containing protein" evidence="2">
    <location>
        <begin position="23"/>
        <end position="579"/>
    </location>
</feature>
<evidence type="ECO:0000256" key="2">
    <source>
        <dbReference type="SAM" id="SignalP"/>
    </source>
</evidence>
<feature type="domain" description="Peptidase M61 catalytic" evidence="3">
    <location>
        <begin position="297"/>
        <end position="361"/>
    </location>
</feature>
<dbReference type="Proteomes" id="UP000239898">
    <property type="component" value="Unassembled WGS sequence"/>
</dbReference>
<dbReference type="EMBL" id="MIGX01000011">
    <property type="protein sequence ID" value="PPT92319.1"/>
    <property type="molecule type" value="Genomic_DNA"/>
</dbReference>
<evidence type="ECO:0000313" key="5">
    <source>
        <dbReference type="Proteomes" id="UP000239898"/>
    </source>
</evidence>
<dbReference type="RefSeq" id="WP_128419292.1">
    <property type="nucleotide sequence ID" value="NZ_CP049017.1"/>
</dbReference>
<dbReference type="InterPro" id="IPR007963">
    <property type="entry name" value="Peptidase_M61_catalytic"/>
</dbReference>
<name>A0A2S6ZJG1_9XANT</name>
<organism evidence="4 5">
    <name type="scientific">Xanthomonas theicola</name>
    <dbReference type="NCBI Taxonomy" id="56464"/>
    <lineage>
        <taxon>Bacteria</taxon>
        <taxon>Pseudomonadati</taxon>
        <taxon>Pseudomonadota</taxon>
        <taxon>Gammaproteobacteria</taxon>
        <taxon>Lysobacterales</taxon>
        <taxon>Lysobacteraceae</taxon>
        <taxon>Xanthomonas</taxon>
    </lineage>
</organism>
<feature type="region of interest" description="Disordered" evidence="1">
    <location>
        <begin position="558"/>
        <end position="579"/>
    </location>
</feature>
<proteinExistence type="predicted"/>
<keyword evidence="5" id="KW-1185">Reference proteome</keyword>
<dbReference type="SUPFAM" id="SSF55486">
    <property type="entry name" value="Metalloproteases ('zincins'), catalytic domain"/>
    <property type="match status" value="1"/>
</dbReference>
<evidence type="ECO:0000259" key="3">
    <source>
        <dbReference type="Pfam" id="PF05299"/>
    </source>
</evidence>
<dbReference type="InterPro" id="IPR027268">
    <property type="entry name" value="Peptidase_M4/M1_CTD_sf"/>
</dbReference>
<reference evidence="4 5" key="1">
    <citation type="submission" date="2016-08" db="EMBL/GenBank/DDBJ databases">
        <title>Evolution of the type three secretion system and type three effector repertoires in Xanthomonas.</title>
        <authorList>
            <person name="Merda D."/>
            <person name="Briand M."/>
            <person name="Bosis E."/>
            <person name="Rousseau C."/>
            <person name="Portier P."/>
            <person name="Jacques M.-A."/>
            <person name="Fischer-Le Saux M."/>
        </authorList>
    </citation>
    <scope>NUCLEOTIDE SEQUENCE [LARGE SCALE GENOMIC DNA]</scope>
    <source>
        <strain evidence="4 5">CFBP 4691</strain>
    </source>
</reference>
<accession>A0A2S6ZJG1</accession>
<dbReference type="AlphaFoldDB" id="A0A2S6ZJG1"/>
<dbReference type="InterPro" id="IPR036034">
    <property type="entry name" value="PDZ_sf"/>
</dbReference>
<protein>
    <recommendedName>
        <fullName evidence="3">Peptidase M61 catalytic domain-containing protein</fullName>
    </recommendedName>
</protein>
<dbReference type="OrthoDB" id="1467486at2"/>
<comment type="caution">
    <text evidence="4">The sequence shown here is derived from an EMBL/GenBank/DDBJ whole genome shotgun (WGS) entry which is preliminary data.</text>
</comment>
<dbReference type="Gene3D" id="2.30.42.10">
    <property type="match status" value="1"/>
</dbReference>
<evidence type="ECO:0000256" key="1">
    <source>
        <dbReference type="SAM" id="MobiDB-lite"/>
    </source>
</evidence>
<keyword evidence="2" id="KW-0732">Signal</keyword>